<dbReference type="SUPFAM" id="SSF103473">
    <property type="entry name" value="MFS general substrate transporter"/>
    <property type="match status" value="1"/>
</dbReference>
<dbReference type="InterPro" id="IPR051717">
    <property type="entry name" value="MFS_MFSD6"/>
</dbReference>
<feature type="domain" description="Major facilitator superfamily associated" evidence="6">
    <location>
        <begin position="2"/>
        <end position="63"/>
    </location>
</feature>
<dbReference type="InterPro" id="IPR024989">
    <property type="entry name" value="MFS_assoc_dom"/>
</dbReference>
<dbReference type="Proteomes" id="UP000053268">
    <property type="component" value="Unassembled WGS sequence"/>
</dbReference>
<keyword evidence="8" id="KW-1185">Reference proteome</keyword>
<keyword evidence="5" id="KW-0472">Membrane</keyword>
<evidence type="ECO:0000256" key="2">
    <source>
        <dbReference type="ARBA" id="ARBA00005241"/>
    </source>
</evidence>
<evidence type="ECO:0000259" key="6">
    <source>
        <dbReference type="Pfam" id="PF12832"/>
    </source>
</evidence>
<evidence type="ECO:0000256" key="5">
    <source>
        <dbReference type="ARBA" id="ARBA00023136"/>
    </source>
</evidence>
<evidence type="ECO:0000256" key="1">
    <source>
        <dbReference type="ARBA" id="ARBA00004141"/>
    </source>
</evidence>
<comment type="subcellular location">
    <subcellularLocation>
        <location evidence="1">Membrane</location>
        <topology evidence="1">Multi-pass membrane protein</topology>
    </subcellularLocation>
</comment>
<reference evidence="7 8" key="1">
    <citation type="journal article" date="2015" name="Nat. Commun.">
        <title>Outbred genome sequencing and CRISPR/Cas9 gene editing in butterflies.</title>
        <authorList>
            <person name="Li X."/>
            <person name="Fan D."/>
            <person name="Zhang W."/>
            <person name="Liu G."/>
            <person name="Zhang L."/>
            <person name="Zhao L."/>
            <person name="Fang X."/>
            <person name="Chen L."/>
            <person name="Dong Y."/>
            <person name="Chen Y."/>
            <person name="Ding Y."/>
            <person name="Zhao R."/>
            <person name="Feng M."/>
            <person name="Zhu Y."/>
            <person name="Feng Y."/>
            <person name="Jiang X."/>
            <person name="Zhu D."/>
            <person name="Xiang H."/>
            <person name="Feng X."/>
            <person name="Li S."/>
            <person name="Wang J."/>
            <person name="Zhang G."/>
            <person name="Kronforst M.R."/>
            <person name="Wang W."/>
        </authorList>
    </citation>
    <scope>NUCLEOTIDE SEQUENCE [LARGE SCALE GENOMIC DNA]</scope>
    <source>
        <strain evidence="7">Ya'a_city_454_Px</strain>
        <tissue evidence="7">Whole body</tissue>
    </source>
</reference>
<dbReference type="PANTHER" id="PTHR16172">
    <property type="entry name" value="MAJOR FACILITATOR SUPERFAMILY DOMAIN-CONTAINING PROTEIN 6-LIKE"/>
    <property type="match status" value="1"/>
</dbReference>
<comment type="similarity">
    <text evidence="2">Belongs to the major facilitator superfamily. MFSD6 family.</text>
</comment>
<protein>
    <recommendedName>
        <fullName evidence="6">Major facilitator superfamily associated domain-containing protein</fullName>
    </recommendedName>
</protein>
<dbReference type="InterPro" id="IPR036259">
    <property type="entry name" value="MFS_trans_sf"/>
</dbReference>
<dbReference type="STRING" id="66420.A0A0N1PF31"/>
<gene>
    <name evidence="7" type="ORF">RR46_01191</name>
</gene>
<sequence length="221" mass="23904">MQGPTYALCYSTIVGYAAHVAPEGYSATVQGIVAGMDDGVGFALGSLLGGQLYARLGGRAAFRTLAVTAAIAAFVHGALSIKRKPTKQTEELPKEEDEKMLPVVIKHDTSIYKDTTLPLTEVSQNGDRVGALIANESNPEKKATLRGPMLPSLAKARGSMFLESCRSPVQRIPVRSFGDPRTLKVALEFFVTLDTIDLRVNAIYSISVTPMNYHVPSPWFF</sequence>
<name>A0A0N1PF31_PAPXU</name>
<accession>A0A0N1PF31</accession>
<keyword evidence="3" id="KW-0812">Transmembrane</keyword>
<evidence type="ECO:0000256" key="3">
    <source>
        <dbReference type="ARBA" id="ARBA00022692"/>
    </source>
</evidence>
<evidence type="ECO:0000313" key="8">
    <source>
        <dbReference type="Proteomes" id="UP000053268"/>
    </source>
</evidence>
<organism evidence="7 8">
    <name type="scientific">Papilio xuthus</name>
    <name type="common">Asian swallowtail butterfly</name>
    <dbReference type="NCBI Taxonomy" id="66420"/>
    <lineage>
        <taxon>Eukaryota</taxon>
        <taxon>Metazoa</taxon>
        <taxon>Ecdysozoa</taxon>
        <taxon>Arthropoda</taxon>
        <taxon>Hexapoda</taxon>
        <taxon>Insecta</taxon>
        <taxon>Pterygota</taxon>
        <taxon>Neoptera</taxon>
        <taxon>Endopterygota</taxon>
        <taxon>Lepidoptera</taxon>
        <taxon>Glossata</taxon>
        <taxon>Ditrysia</taxon>
        <taxon>Papilionoidea</taxon>
        <taxon>Papilionidae</taxon>
        <taxon>Papilioninae</taxon>
        <taxon>Papilio</taxon>
    </lineage>
</organism>
<dbReference type="AlphaFoldDB" id="A0A0N1PF31"/>
<keyword evidence="4" id="KW-1133">Transmembrane helix</keyword>
<evidence type="ECO:0000256" key="4">
    <source>
        <dbReference type="ARBA" id="ARBA00022989"/>
    </source>
</evidence>
<dbReference type="EMBL" id="KQ458863">
    <property type="protein sequence ID" value="KPJ04702.1"/>
    <property type="molecule type" value="Genomic_DNA"/>
</dbReference>
<dbReference type="Pfam" id="PF12832">
    <property type="entry name" value="MFS_1_like"/>
    <property type="match status" value="1"/>
</dbReference>
<evidence type="ECO:0000313" key="7">
    <source>
        <dbReference type="EMBL" id="KPJ04702.1"/>
    </source>
</evidence>
<dbReference type="PANTHER" id="PTHR16172:SF37">
    <property type="entry name" value="RE36877P"/>
    <property type="match status" value="1"/>
</dbReference>
<dbReference type="Gene3D" id="1.20.1250.20">
    <property type="entry name" value="MFS general substrate transporter like domains"/>
    <property type="match status" value="1"/>
</dbReference>
<dbReference type="GO" id="GO:0016020">
    <property type="term" value="C:membrane"/>
    <property type="evidence" value="ECO:0007669"/>
    <property type="project" value="UniProtKB-SubCell"/>
</dbReference>
<proteinExistence type="inferred from homology"/>